<dbReference type="Gene3D" id="2.60.120.1390">
    <property type="match status" value="1"/>
</dbReference>
<evidence type="ECO:0000313" key="1">
    <source>
        <dbReference type="EMBL" id="OGK06941.1"/>
    </source>
</evidence>
<dbReference type="InterPro" id="IPR021345">
    <property type="entry name" value="DUF2961"/>
</dbReference>
<organism evidence="1 2">
    <name type="scientific">Candidatus Raymondbacteria bacterium RIFOXYD12_FULL_49_13</name>
    <dbReference type="NCBI Taxonomy" id="1817890"/>
    <lineage>
        <taxon>Bacteria</taxon>
        <taxon>Raymondiibacteriota</taxon>
    </lineage>
</organism>
<name>A0A1F7FK31_UNCRA</name>
<dbReference type="AlphaFoldDB" id="A0A1F7FK31"/>
<evidence type="ECO:0008006" key="3">
    <source>
        <dbReference type="Google" id="ProtNLM"/>
    </source>
</evidence>
<reference evidence="1 2" key="1">
    <citation type="journal article" date="2016" name="Nat. Commun.">
        <title>Thousands of microbial genomes shed light on interconnected biogeochemical processes in an aquifer system.</title>
        <authorList>
            <person name="Anantharaman K."/>
            <person name="Brown C.T."/>
            <person name="Hug L.A."/>
            <person name="Sharon I."/>
            <person name="Castelle C.J."/>
            <person name="Probst A.J."/>
            <person name="Thomas B.C."/>
            <person name="Singh A."/>
            <person name="Wilkins M.J."/>
            <person name="Karaoz U."/>
            <person name="Brodie E.L."/>
            <person name="Williams K.H."/>
            <person name="Hubbard S.S."/>
            <person name="Banfield J.F."/>
        </authorList>
    </citation>
    <scope>NUCLEOTIDE SEQUENCE [LARGE SCALE GENOMIC DNA]</scope>
</reference>
<proteinExistence type="predicted"/>
<accession>A0A1F7FK31</accession>
<protein>
    <recommendedName>
        <fullName evidence="3">DUF2961 domain-containing protein</fullName>
    </recommendedName>
</protein>
<dbReference type="Pfam" id="PF11175">
    <property type="entry name" value="DUF2961"/>
    <property type="match status" value="1"/>
</dbReference>
<dbReference type="EMBL" id="MFYX01000017">
    <property type="protein sequence ID" value="OGK06941.1"/>
    <property type="molecule type" value="Genomic_DNA"/>
</dbReference>
<gene>
    <name evidence="1" type="ORF">A2519_05865</name>
</gene>
<comment type="caution">
    <text evidence="1">The sequence shown here is derived from an EMBL/GenBank/DDBJ whole genome shotgun (WGS) entry which is preliminary data.</text>
</comment>
<dbReference type="Proteomes" id="UP000179243">
    <property type="component" value="Unassembled WGS sequence"/>
</dbReference>
<sequence>MALYNGLGVGLGNISRLSDAETRSITAENVYGEKGKGGMAFPDKCQKEVKKIGQAWASDEKGAARELGQKWKVRPCIDIPASATVTLMDIDGPGCIQHIWITVAEKFYRDLIVRIYWDNEKEPSVECPLGDLFCNGFKKRVNILALPINVNPSGGFNCYFPMPFRKHARMTIENLSPADAGGFFYAINYALTEIADDEAYFHAQFRRTNPLPYMQDYTIVDGLQGRGHYVGTYMAWQQNNEGWWGEGEIKFFIDGDSEFPTICGTGTEDYFGGAWCFQDTFSAPFLGYPLGVKEGVAGARHGLYRFHIMDPIRFKQDLKVTMQAIGWRSEGRYLPLQDDIASVAYWYQTEPHKRFPKLPDRNYLEVI</sequence>
<evidence type="ECO:0000313" key="2">
    <source>
        <dbReference type="Proteomes" id="UP000179243"/>
    </source>
</evidence>